<evidence type="ECO:0000256" key="2">
    <source>
        <dbReference type="ARBA" id="ARBA00023002"/>
    </source>
</evidence>
<name>A0A0M7BDI6_9RHOB</name>
<dbReference type="EMBL" id="CYPR01000207">
    <property type="protein sequence ID" value="CUH40461.1"/>
    <property type="molecule type" value="Genomic_DNA"/>
</dbReference>
<dbReference type="PANTHER" id="PTHR43570:SF20">
    <property type="entry name" value="ALDEHYDE DEHYDROGENASE ALDX-RELATED"/>
    <property type="match status" value="1"/>
</dbReference>
<dbReference type="OrthoDB" id="9812625at2"/>
<dbReference type="AlphaFoldDB" id="A0A0M7BDI6"/>
<accession>A0A0M7BDI6</accession>
<comment type="similarity">
    <text evidence="1 4">Belongs to the aldehyde dehydrogenase family.</text>
</comment>
<dbReference type="GO" id="GO:0006081">
    <property type="term" value="P:aldehyde metabolic process"/>
    <property type="evidence" value="ECO:0007669"/>
    <property type="project" value="InterPro"/>
</dbReference>
<keyword evidence="3" id="KW-0520">NAD</keyword>
<evidence type="ECO:0000256" key="5">
    <source>
        <dbReference type="PIRSR" id="PIRSR036492-1"/>
    </source>
</evidence>
<sequence>MSGVEDVRAAYERLSEAFSLDAVPSVVARIDRLKALSRAIGEKQEELVAAVSADFNPRAEAETLTAELAFTQETIRHTIRNLPKWARPRRKRVLRPVPGRTEVWVEPKGVVGVLSPWNYPLQLALVPLIAAVAAGNRVLLKPSERSPHSAEALVNLIGGVFPGDEVAVLTGGPDVAEAVTRLALGHLFFTGSTATGRRVALAAAETLTPVTLELGGRSPAVALPGASPKHHARMIAWGAWLNAGQTCVAPNHLWVKKGTEDAWADALLSHAKGFFPNDYSGMIDSRASDRMTAMLDEATARTRVLPAKADVAHAPRVVIDPPPGSVLLEEEIFAPILPILTYGDPSEVIAAERGRSPLAAYVFDRDSAAALAFLKRFRSGGGMVNGTVLHLAAHDLPFGGIGESGYGAYHGQRGFREFSHERAIFTPSQGPWLKMLAPPYAATARKIFRLMAR</sequence>
<dbReference type="InterPro" id="IPR016162">
    <property type="entry name" value="Ald_DH_N"/>
</dbReference>
<dbReference type="RefSeq" id="WP_055664504.1">
    <property type="nucleotide sequence ID" value="NZ_CYPR01000207.1"/>
</dbReference>
<dbReference type="PIRSF" id="PIRSF036492">
    <property type="entry name" value="ALDH"/>
    <property type="match status" value="1"/>
</dbReference>
<feature type="domain" description="Aldehyde dehydrogenase" evidence="6">
    <location>
        <begin position="3"/>
        <end position="422"/>
    </location>
</feature>
<dbReference type="Gene3D" id="3.40.309.10">
    <property type="entry name" value="Aldehyde Dehydrogenase, Chain A, domain 2"/>
    <property type="match status" value="1"/>
</dbReference>
<dbReference type="InterPro" id="IPR012394">
    <property type="entry name" value="Aldehyde_DH_NAD(P)"/>
</dbReference>
<dbReference type="GO" id="GO:0005737">
    <property type="term" value="C:cytoplasm"/>
    <property type="evidence" value="ECO:0007669"/>
    <property type="project" value="TreeGrafter"/>
</dbReference>
<keyword evidence="8" id="KW-1185">Reference proteome</keyword>
<evidence type="ECO:0000256" key="3">
    <source>
        <dbReference type="ARBA" id="ARBA00023027"/>
    </source>
</evidence>
<evidence type="ECO:0000256" key="4">
    <source>
        <dbReference type="PIRNR" id="PIRNR036492"/>
    </source>
</evidence>
<dbReference type="Pfam" id="PF00171">
    <property type="entry name" value="Aldedh"/>
    <property type="match status" value="1"/>
</dbReference>
<dbReference type="Proteomes" id="UP000049455">
    <property type="component" value="Unassembled WGS sequence"/>
</dbReference>
<dbReference type="GO" id="GO:0004029">
    <property type="term" value="F:aldehyde dehydrogenase (NAD+) activity"/>
    <property type="evidence" value="ECO:0007669"/>
    <property type="project" value="TreeGrafter"/>
</dbReference>
<feature type="active site" evidence="5">
    <location>
        <position position="247"/>
    </location>
</feature>
<feature type="active site" evidence="5">
    <location>
        <position position="213"/>
    </location>
</feature>
<reference evidence="7 8" key="1">
    <citation type="submission" date="2015-09" db="EMBL/GenBank/DDBJ databases">
        <authorList>
            <person name="Jackson K.R."/>
            <person name="Lunt B.L."/>
            <person name="Fisher J.N.B."/>
            <person name="Gardner A.V."/>
            <person name="Bailey M.E."/>
            <person name="Deus L.M."/>
            <person name="Earl A.S."/>
            <person name="Gibby P.D."/>
            <person name="Hartmann K.A."/>
            <person name="Liu J.E."/>
            <person name="Manci A.M."/>
            <person name="Nielsen D.A."/>
            <person name="Solomon M.B."/>
            <person name="Breakwell D.P."/>
            <person name="Burnett S.H."/>
            <person name="Grose J.H."/>
        </authorList>
    </citation>
    <scope>NUCLEOTIDE SEQUENCE [LARGE SCALE GENOMIC DNA]</scope>
    <source>
        <strain evidence="7 8">CECT 7799</strain>
    </source>
</reference>
<keyword evidence="2 4" id="KW-0560">Oxidoreductase</keyword>
<dbReference type="Gene3D" id="3.40.605.10">
    <property type="entry name" value="Aldehyde Dehydrogenase, Chain A, domain 1"/>
    <property type="match status" value="1"/>
</dbReference>
<organism evidence="7 8">
    <name type="scientific">Jannaschia seosinensis</name>
    <dbReference type="NCBI Taxonomy" id="313367"/>
    <lineage>
        <taxon>Bacteria</taxon>
        <taxon>Pseudomonadati</taxon>
        <taxon>Pseudomonadota</taxon>
        <taxon>Alphaproteobacteria</taxon>
        <taxon>Rhodobacterales</taxon>
        <taxon>Roseobacteraceae</taxon>
        <taxon>Jannaschia</taxon>
    </lineage>
</organism>
<gene>
    <name evidence="7" type="primary">alkH</name>
    <name evidence="7" type="ORF">JSE7799_03193</name>
</gene>
<dbReference type="PANTHER" id="PTHR43570">
    <property type="entry name" value="ALDEHYDE DEHYDROGENASE"/>
    <property type="match status" value="1"/>
</dbReference>
<protein>
    <recommendedName>
        <fullName evidence="4">Aldehyde dehydrogenase</fullName>
    </recommendedName>
</protein>
<dbReference type="STRING" id="313367.JSE7799_03193"/>
<dbReference type="SUPFAM" id="SSF53720">
    <property type="entry name" value="ALDH-like"/>
    <property type="match status" value="1"/>
</dbReference>
<dbReference type="InterPro" id="IPR015590">
    <property type="entry name" value="Aldehyde_DH_dom"/>
</dbReference>
<evidence type="ECO:0000313" key="8">
    <source>
        <dbReference type="Proteomes" id="UP000049455"/>
    </source>
</evidence>
<evidence type="ECO:0000259" key="6">
    <source>
        <dbReference type="Pfam" id="PF00171"/>
    </source>
</evidence>
<proteinExistence type="inferred from homology"/>
<evidence type="ECO:0000313" key="7">
    <source>
        <dbReference type="EMBL" id="CUH40461.1"/>
    </source>
</evidence>
<dbReference type="InterPro" id="IPR016163">
    <property type="entry name" value="Ald_DH_C"/>
</dbReference>
<evidence type="ECO:0000256" key="1">
    <source>
        <dbReference type="ARBA" id="ARBA00009986"/>
    </source>
</evidence>
<dbReference type="InterPro" id="IPR016161">
    <property type="entry name" value="Ald_DH/histidinol_DH"/>
</dbReference>